<dbReference type="InterPro" id="IPR026872">
    <property type="entry name" value="FTB"/>
</dbReference>
<dbReference type="SUPFAM" id="SSF48239">
    <property type="entry name" value="Terpenoid cyclases/Protein prenyltransferases"/>
    <property type="match status" value="1"/>
</dbReference>
<feature type="domain" description="Prenyltransferase alpha-alpha toroid" evidence="10">
    <location>
        <begin position="69"/>
        <end position="438"/>
    </location>
</feature>
<dbReference type="GO" id="GO:0004660">
    <property type="term" value="F:protein farnesyltransferase activity"/>
    <property type="evidence" value="ECO:0007669"/>
    <property type="project" value="UniProtKB-UniRule"/>
</dbReference>
<keyword evidence="4 9" id="KW-0637">Prenyltransferase</keyword>
<dbReference type="InterPro" id="IPR008930">
    <property type="entry name" value="Terpenoid_cyclase/PrenylTrfase"/>
</dbReference>
<evidence type="ECO:0000256" key="6">
    <source>
        <dbReference type="ARBA" id="ARBA00022723"/>
    </source>
</evidence>
<dbReference type="OrthoDB" id="10261146at2759"/>
<comment type="function">
    <text evidence="9">Catalyzes the transfer of a farnesyl moiety from farnesyl diphosphate to a cysteine at the fourth position from the C-terminus of several proteins. The beta subunit is responsible for peptide-binding.</text>
</comment>
<dbReference type="Proteomes" id="UP000799772">
    <property type="component" value="Unassembled WGS sequence"/>
</dbReference>
<protein>
    <recommendedName>
        <fullName evidence="3 9">Protein farnesyltransferase subunit beta</fullName>
        <shortName evidence="9">FTase-beta</shortName>
        <ecNumber evidence="2 9">2.5.1.58</ecNumber>
    </recommendedName>
</protein>
<keyword evidence="12" id="KW-1185">Reference proteome</keyword>
<dbReference type="FunFam" id="1.50.10.20:FF:000014">
    <property type="entry name" value="Protein farnesyltransferase subunit beta"/>
    <property type="match status" value="1"/>
</dbReference>
<keyword evidence="7" id="KW-0677">Repeat</keyword>
<evidence type="ECO:0000259" key="10">
    <source>
        <dbReference type="Pfam" id="PF00432"/>
    </source>
</evidence>
<evidence type="ECO:0000256" key="4">
    <source>
        <dbReference type="ARBA" id="ARBA00022602"/>
    </source>
</evidence>
<comment type="catalytic activity">
    <reaction evidence="9">
        <text>L-cysteinyl-[protein] + (2E,6E)-farnesyl diphosphate = S-(2E,6E)-farnesyl-L-cysteinyl-[protein] + diphosphate</text>
        <dbReference type="Rhea" id="RHEA:13345"/>
        <dbReference type="Rhea" id="RHEA-COMP:10131"/>
        <dbReference type="Rhea" id="RHEA-COMP:11535"/>
        <dbReference type="ChEBI" id="CHEBI:29950"/>
        <dbReference type="ChEBI" id="CHEBI:33019"/>
        <dbReference type="ChEBI" id="CHEBI:86019"/>
        <dbReference type="ChEBI" id="CHEBI:175763"/>
    </reaction>
</comment>
<dbReference type="EC" id="2.5.1.58" evidence="2 9"/>
<dbReference type="PANTHER" id="PTHR11774:SF6">
    <property type="entry name" value="PROTEIN FARNESYLTRANSFERASE SUBUNIT BETA"/>
    <property type="match status" value="1"/>
</dbReference>
<dbReference type="GO" id="GO:0008270">
    <property type="term" value="F:zinc ion binding"/>
    <property type="evidence" value="ECO:0007669"/>
    <property type="project" value="UniProtKB-UniRule"/>
</dbReference>
<dbReference type="GO" id="GO:0005965">
    <property type="term" value="C:protein farnesyltransferase complex"/>
    <property type="evidence" value="ECO:0007669"/>
    <property type="project" value="UniProtKB-UniRule"/>
</dbReference>
<name>A0A9P4IMI5_9PEZI</name>
<dbReference type="Pfam" id="PF00432">
    <property type="entry name" value="Prenyltrans"/>
    <property type="match status" value="1"/>
</dbReference>
<dbReference type="EMBL" id="ML978121">
    <property type="protein sequence ID" value="KAF2104270.1"/>
    <property type="molecule type" value="Genomic_DNA"/>
</dbReference>
<evidence type="ECO:0000313" key="11">
    <source>
        <dbReference type="EMBL" id="KAF2104270.1"/>
    </source>
</evidence>
<comment type="cofactor">
    <cofactor evidence="9">
        <name>Zn(2+)</name>
        <dbReference type="ChEBI" id="CHEBI:29105"/>
    </cofactor>
    <text evidence="9">Binds 1 zinc ion per subunit.</text>
</comment>
<evidence type="ECO:0000256" key="9">
    <source>
        <dbReference type="RuleBase" id="RU365056"/>
    </source>
</evidence>
<comment type="subunit">
    <text evidence="9">Heterodimer of an alpha and a beta subunit.</text>
</comment>
<keyword evidence="8 9" id="KW-0862">Zinc</keyword>
<gene>
    <name evidence="11" type="ORF">NA57DRAFT_62892</name>
</gene>
<accession>A0A9P4IMI5</accession>
<keyword evidence="6 9" id="KW-0479">Metal-binding</keyword>
<organism evidence="11 12">
    <name type="scientific">Rhizodiscina lignyota</name>
    <dbReference type="NCBI Taxonomy" id="1504668"/>
    <lineage>
        <taxon>Eukaryota</taxon>
        <taxon>Fungi</taxon>
        <taxon>Dikarya</taxon>
        <taxon>Ascomycota</taxon>
        <taxon>Pezizomycotina</taxon>
        <taxon>Dothideomycetes</taxon>
        <taxon>Pleosporomycetidae</taxon>
        <taxon>Aulographales</taxon>
        <taxon>Rhizodiscinaceae</taxon>
        <taxon>Rhizodiscina</taxon>
    </lineage>
</organism>
<evidence type="ECO:0000256" key="3">
    <source>
        <dbReference type="ARBA" id="ARBA00015798"/>
    </source>
</evidence>
<dbReference type="PANTHER" id="PTHR11774">
    <property type="entry name" value="GERANYLGERANYL TRANSFERASE TYPE BETA SUBUNIT"/>
    <property type="match status" value="1"/>
</dbReference>
<evidence type="ECO:0000256" key="1">
    <source>
        <dbReference type="ARBA" id="ARBA00010497"/>
    </source>
</evidence>
<evidence type="ECO:0000313" key="12">
    <source>
        <dbReference type="Proteomes" id="UP000799772"/>
    </source>
</evidence>
<keyword evidence="5 9" id="KW-0808">Transferase</keyword>
<comment type="caution">
    <text evidence="11">The sequence shown here is derived from an EMBL/GenBank/DDBJ whole genome shotgun (WGS) entry which is preliminary data.</text>
</comment>
<evidence type="ECO:0000256" key="8">
    <source>
        <dbReference type="ARBA" id="ARBA00022833"/>
    </source>
</evidence>
<proteinExistence type="inferred from homology"/>
<dbReference type="AlphaFoldDB" id="A0A9P4IMI5"/>
<evidence type="ECO:0000256" key="5">
    <source>
        <dbReference type="ARBA" id="ARBA00022679"/>
    </source>
</evidence>
<evidence type="ECO:0000256" key="2">
    <source>
        <dbReference type="ARBA" id="ARBA00012702"/>
    </source>
</evidence>
<evidence type="ECO:0000256" key="7">
    <source>
        <dbReference type="ARBA" id="ARBA00022737"/>
    </source>
</evidence>
<dbReference type="InterPro" id="IPR001330">
    <property type="entry name" value="Prenyltrans"/>
</dbReference>
<dbReference type="InterPro" id="IPR045089">
    <property type="entry name" value="PGGT1B-like"/>
</dbReference>
<dbReference type="GO" id="GO:0097354">
    <property type="term" value="P:prenylation"/>
    <property type="evidence" value="ECO:0007669"/>
    <property type="project" value="UniProtKB-UniRule"/>
</dbReference>
<comment type="similarity">
    <text evidence="1 9">Belongs to the protein prenyltransferase subunit beta family.</text>
</comment>
<dbReference type="Gene3D" id="1.50.10.20">
    <property type="match status" value="1"/>
</dbReference>
<sequence length="456" mass="50664">MVDRFWVRQESLSAPFTLPALYTSLPPLRDSLVTESSRLLDQTAAECMPYLTLTKFKTRDLNSHGLQKLRRARHIEFANDSLEELPGYMVVLDASRPWMGYWGIAALSMLRVDLVEEGYRERTVDTFRACQNESGGFGGGHGQYSHLACSYAAVLSLVAVGGEAAYETIDRRAMWRWLGRMKQPDGGFTVCEGAEEDVRGAFCAMVLCSLLNLPLELPPEEMDRVGGDGTLLSGLGEWISRCQTFEGGLSDAPNHEAHGAYAFCALGCLCILGPPHETIPRYLNVDNLLSWLSHRQAVPEGGFAGRTNKLVDGCYSHWDGGCWALVEAALASRGFGGSSSLDSLWDREGLLRYILCCAQNEWGGLRDKPSKNPDGYHTCYNLAGLSWAQNYHVWNAEKEDIDMTAPLSAPFSWSTTEKPDLPCDEEDRVAPMHPIYVIPHEKATEARNYFLNRVGF</sequence>
<reference evidence="11" key="1">
    <citation type="journal article" date="2020" name="Stud. Mycol.">
        <title>101 Dothideomycetes genomes: a test case for predicting lifestyles and emergence of pathogens.</title>
        <authorList>
            <person name="Haridas S."/>
            <person name="Albert R."/>
            <person name="Binder M."/>
            <person name="Bloem J."/>
            <person name="Labutti K."/>
            <person name="Salamov A."/>
            <person name="Andreopoulos B."/>
            <person name="Baker S."/>
            <person name="Barry K."/>
            <person name="Bills G."/>
            <person name="Bluhm B."/>
            <person name="Cannon C."/>
            <person name="Castanera R."/>
            <person name="Culley D."/>
            <person name="Daum C."/>
            <person name="Ezra D."/>
            <person name="Gonzalez J."/>
            <person name="Henrissat B."/>
            <person name="Kuo A."/>
            <person name="Liang C."/>
            <person name="Lipzen A."/>
            <person name="Lutzoni F."/>
            <person name="Magnuson J."/>
            <person name="Mondo S."/>
            <person name="Nolan M."/>
            <person name="Ohm R."/>
            <person name="Pangilinan J."/>
            <person name="Park H.-J."/>
            <person name="Ramirez L."/>
            <person name="Alfaro M."/>
            <person name="Sun H."/>
            <person name="Tritt A."/>
            <person name="Yoshinaga Y."/>
            <person name="Zwiers L.-H."/>
            <person name="Turgeon B."/>
            <person name="Goodwin S."/>
            <person name="Spatafora J."/>
            <person name="Crous P."/>
            <person name="Grigoriev I."/>
        </authorList>
    </citation>
    <scope>NUCLEOTIDE SEQUENCE</scope>
    <source>
        <strain evidence="11">CBS 133067</strain>
    </source>
</reference>
<dbReference type="CDD" id="cd02893">
    <property type="entry name" value="FTase"/>
    <property type="match status" value="1"/>
</dbReference>